<organism evidence="1">
    <name type="scientific">marine sediment metagenome</name>
    <dbReference type="NCBI Taxonomy" id="412755"/>
    <lineage>
        <taxon>unclassified sequences</taxon>
        <taxon>metagenomes</taxon>
        <taxon>ecological metagenomes</taxon>
    </lineage>
</organism>
<evidence type="ECO:0000313" key="1">
    <source>
        <dbReference type="EMBL" id="KKN12997.1"/>
    </source>
</evidence>
<dbReference type="EMBL" id="LAZR01003971">
    <property type="protein sequence ID" value="KKN12997.1"/>
    <property type="molecule type" value="Genomic_DNA"/>
</dbReference>
<name>A0A0F9NLQ0_9ZZZZ</name>
<dbReference type="AlphaFoldDB" id="A0A0F9NLQ0"/>
<gene>
    <name evidence="1" type="ORF">LCGC14_1010800</name>
</gene>
<proteinExistence type="predicted"/>
<sequence length="73" mass="8007">MIEVKGIVKYERDGHNHVDVLVAEDPNSGYVTHQVGVDIEVNRGKILTFLSAMYGIPPGHIVWPAHIQTETGG</sequence>
<accession>A0A0F9NLQ0</accession>
<reference evidence="1" key="1">
    <citation type="journal article" date="2015" name="Nature">
        <title>Complex archaea that bridge the gap between prokaryotes and eukaryotes.</title>
        <authorList>
            <person name="Spang A."/>
            <person name="Saw J.H."/>
            <person name="Jorgensen S.L."/>
            <person name="Zaremba-Niedzwiedzka K."/>
            <person name="Martijn J."/>
            <person name="Lind A.E."/>
            <person name="van Eijk R."/>
            <person name="Schleper C."/>
            <person name="Guy L."/>
            <person name="Ettema T.J."/>
        </authorList>
    </citation>
    <scope>NUCLEOTIDE SEQUENCE</scope>
</reference>
<protein>
    <submittedName>
        <fullName evidence="1">Uncharacterized protein</fullName>
    </submittedName>
</protein>
<comment type="caution">
    <text evidence="1">The sequence shown here is derived from an EMBL/GenBank/DDBJ whole genome shotgun (WGS) entry which is preliminary data.</text>
</comment>